<gene>
    <name evidence="2" type="ORF">NPE20_10140</name>
</gene>
<keyword evidence="3" id="KW-1185">Reference proteome</keyword>
<evidence type="ECO:0000256" key="1">
    <source>
        <dbReference type="SAM" id="Phobius"/>
    </source>
</evidence>
<keyword evidence="1" id="KW-1133">Transmembrane helix</keyword>
<dbReference type="EMBL" id="JANHOH010000001">
    <property type="protein sequence ID" value="MCQ6958320.1"/>
    <property type="molecule type" value="Genomic_DNA"/>
</dbReference>
<keyword evidence="1" id="KW-0812">Transmembrane</keyword>
<reference evidence="2 3" key="1">
    <citation type="submission" date="2022-07" db="EMBL/GenBank/DDBJ databases">
        <title>Mucilaginibacter sp. JC4.</title>
        <authorList>
            <person name="Le V."/>
            <person name="Ko S.-R."/>
            <person name="Ahn C.-Y."/>
            <person name="Oh H.-M."/>
        </authorList>
    </citation>
    <scope>NUCLEOTIDE SEQUENCE [LARGE SCALE GENOMIC DNA]</scope>
    <source>
        <strain evidence="2 3">JC4</strain>
    </source>
</reference>
<evidence type="ECO:0008006" key="4">
    <source>
        <dbReference type="Google" id="ProtNLM"/>
    </source>
</evidence>
<accession>A0ABT1T129</accession>
<evidence type="ECO:0000313" key="2">
    <source>
        <dbReference type="EMBL" id="MCQ6958320.1"/>
    </source>
</evidence>
<comment type="caution">
    <text evidence="2">The sequence shown here is derived from an EMBL/GenBank/DDBJ whole genome shotgun (WGS) entry which is preliminary data.</text>
</comment>
<protein>
    <recommendedName>
        <fullName evidence="4">DUF4760 domain-containing protein</fullName>
    </recommendedName>
</protein>
<sequence length="192" mass="21699">MLHQISWLNYLSAVIIVATAYYAYVIFTFYRSELQAMICRLTGRQPVSSRFPAADLQLPDFSVAGAIKPDDVDFVSQEDLSFGPSEDAEVSENPNTLSFTEAGGPDIHLISDFSEMISEVKTLIRVINESSESKENFEMLFRLVVQKYYALAGTTYEEQVNDFLLTEGSSQFPFSLTINELESYWNNEPVNN</sequence>
<evidence type="ECO:0000313" key="3">
    <source>
        <dbReference type="Proteomes" id="UP001204376"/>
    </source>
</evidence>
<proteinExistence type="predicted"/>
<dbReference type="Proteomes" id="UP001204376">
    <property type="component" value="Unassembled WGS sequence"/>
</dbReference>
<keyword evidence="1" id="KW-0472">Membrane</keyword>
<organism evidence="2 3">
    <name type="scientific">Mucilaginibacter aquariorum</name>
    <dbReference type="NCBI Taxonomy" id="2967225"/>
    <lineage>
        <taxon>Bacteria</taxon>
        <taxon>Pseudomonadati</taxon>
        <taxon>Bacteroidota</taxon>
        <taxon>Sphingobacteriia</taxon>
        <taxon>Sphingobacteriales</taxon>
        <taxon>Sphingobacteriaceae</taxon>
        <taxon>Mucilaginibacter</taxon>
    </lineage>
</organism>
<name>A0ABT1T129_9SPHI</name>
<feature type="transmembrane region" description="Helical" evidence="1">
    <location>
        <begin position="7"/>
        <end position="30"/>
    </location>
</feature>
<dbReference type="RefSeq" id="WP_256538496.1">
    <property type="nucleotide sequence ID" value="NZ_JANHOH010000001.1"/>
</dbReference>